<proteinExistence type="predicted"/>
<comment type="caution">
    <text evidence="2">The sequence shown here is derived from an EMBL/GenBank/DDBJ whole genome shotgun (WGS) entry which is preliminary data.</text>
</comment>
<evidence type="ECO:0000313" key="3">
    <source>
        <dbReference type="Proteomes" id="UP001205603"/>
    </source>
</evidence>
<accession>A0ABT1MDK7</accession>
<protein>
    <submittedName>
        <fullName evidence="2">SusD/RagB family nutrient-binding outer membrane lipoprotein</fullName>
    </submittedName>
</protein>
<feature type="signal peptide" evidence="1">
    <location>
        <begin position="1"/>
        <end position="23"/>
    </location>
</feature>
<dbReference type="InterPro" id="IPR024302">
    <property type="entry name" value="SusD-like"/>
</dbReference>
<gene>
    <name evidence="2" type="ORF">NMU02_01230</name>
</gene>
<dbReference type="Proteomes" id="UP001205603">
    <property type="component" value="Unassembled WGS sequence"/>
</dbReference>
<reference evidence="2 3" key="1">
    <citation type="submission" date="2022-07" db="EMBL/GenBank/DDBJ databases">
        <title>Fecal culturing of patients with breast cancer.</title>
        <authorList>
            <person name="Teng N.M.Y."/>
            <person name="Kiu R."/>
            <person name="Evans R."/>
            <person name="Baker D.J."/>
            <person name="Zenner C."/>
            <person name="Robinson S.D."/>
            <person name="Hall L.J."/>
        </authorList>
    </citation>
    <scope>NUCLEOTIDE SEQUENCE [LARGE SCALE GENOMIC DNA]</scope>
    <source>
        <strain evidence="2 3">LH1063</strain>
    </source>
</reference>
<name>A0ABT1MDK7_9BACT</name>
<dbReference type="Gene3D" id="1.25.40.390">
    <property type="match status" value="1"/>
</dbReference>
<keyword evidence="2" id="KW-0449">Lipoprotein</keyword>
<dbReference type="SUPFAM" id="SSF48452">
    <property type="entry name" value="TPR-like"/>
    <property type="match status" value="1"/>
</dbReference>
<dbReference type="InterPro" id="IPR011990">
    <property type="entry name" value="TPR-like_helical_dom_sf"/>
</dbReference>
<dbReference type="Pfam" id="PF12741">
    <property type="entry name" value="SusD-like"/>
    <property type="match status" value="1"/>
</dbReference>
<evidence type="ECO:0000313" key="2">
    <source>
        <dbReference type="EMBL" id="MCP9610717.1"/>
    </source>
</evidence>
<sequence length="541" mass="62428">MNAYKLYPIILTFSLIFSAGLLPACTDRFENYNTDKTGIDDNNPGIILGIIQEGIYFNYDFGKGKNWPYQLMFNLNADMYSGYMHDYKPFNGGSSNSDYNLQEGWNETFWIYTNSYIMPQIIRAEKLTKINYPDLYAITLILKVEIMHRLTDCYGPIIYRSFGNKDRYYIPDTQEEAYKTFFNDLETAVNILSNYINEEDNESRFSPYDILLDGKYSSWIKFANSLRMRLAIRIAMVEPQTAEKEFKAALEHPGGILDNSEKPVAVSTNSGYLNPLGEINRTWDEVYMNASMESILNGYEDPRRNLFFEPCTKDITLKDRYGNDSVTITLKGRFKGIRQGTCFGHQYYITHSKITVNPTTDAILFTAAETWFLRAEAALRGWTSENPGTCYETGIKASFSQWKAPNVESYLQNDRIGADYIDAFTEDFNINARCKVSPRWDETASSEIKLEKIITQKWLAMFPESCEAWAEQRRTGYPRLFPVLINNSKDGCIDTEIMIRRLNFPRSLSQSEPELFKMLQTAFGKPDNAGSRLWWDTGKNF</sequence>
<dbReference type="EMBL" id="JANDHW010000001">
    <property type="protein sequence ID" value="MCP9610717.1"/>
    <property type="molecule type" value="Genomic_DNA"/>
</dbReference>
<evidence type="ECO:0000256" key="1">
    <source>
        <dbReference type="SAM" id="SignalP"/>
    </source>
</evidence>
<feature type="chain" id="PRO_5046939647" evidence="1">
    <location>
        <begin position="24"/>
        <end position="541"/>
    </location>
</feature>
<organism evidence="2 3">
    <name type="scientific">Coprobacter tertius</name>
    <dbReference type="NCBI Taxonomy" id="2944915"/>
    <lineage>
        <taxon>Bacteria</taxon>
        <taxon>Pseudomonadati</taxon>
        <taxon>Bacteroidota</taxon>
        <taxon>Bacteroidia</taxon>
        <taxon>Bacteroidales</taxon>
        <taxon>Barnesiellaceae</taxon>
        <taxon>Coprobacter</taxon>
    </lineage>
</organism>
<keyword evidence="1" id="KW-0732">Signal</keyword>
<keyword evidence="3" id="KW-1185">Reference proteome</keyword>
<dbReference type="RefSeq" id="WP_255025280.1">
    <property type="nucleotide sequence ID" value="NZ_JANDHW010000001.1"/>
</dbReference>